<feature type="signal peptide" evidence="1">
    <location>
        <begin position="1"/>
        <end position="23"/>
    </location>
</feature>
<keyword evidence="3" id="KW-1185">Reference proteome</keyword>
<feature type="chain" id="PRO_5040881302" description="Lipoprotein" evidence="1">
    <location>
        <begin position="24"/>
        <end position="342"/>
    </location>
</feature>
<sequence>MKMSRLSLAVPLVLILQACSSFNTTSNEATTTPLRAELSRPETITPQSYVLRGQAIVGHESRTIQPCGSTQQYWLELPKEAREAAEKLSRTPYQALYAEVIGHLEAPSHRGFDSDYTGRFVVKQVNLITAENPNRCDQPLRPTQVLGNEPFWHLKFNTSKMAQFSQMGNDPQTLELESKQITQNTRRYEFDDANLTMSNKLCNDTMSDSVYGWSAALVMDDQPRQGCATVSNRDRTLSWVNTYTAQSTENTGFTVSMTLNADHTAITRYDYADQSPATEERGFWQQLNDQQVQVVMTRHQQQYLVSQRIFTQEEGSLVATEEKVGNILYPISNGGLRLYKSQ</sequence>
<protein>
    <recommendedName>
        <fullName evidence="4">Lipoprotein</fullName>
    </recommendedName>
</protein>
<reference evidence="2" key="1">
    <citation type="submission" date="2022-02" db="EMBL/GenBank/DDBJ databases">
        <title>Vibrio sp. nov, a new bacterium isolated from seawater.</title>
        <authorList>
            <person name="Yuan Y."/>
        </authorList>
    </citation>
    <scope>NUCLEOTIDE SEQUENCE</scope>
    <source>
        <strain evidence="2">ZSDZ65</strain>
    </source>
</reference>
<name>A0A9X3CT89_9VIBR</name>
<dbReference type="RefSeq" id="WP_265676945.1">
    <property type="nucleotide sequence ID" value="NZ_JAKRRY010000038.1"/>
</dbReference>
<evidence type="ECO:0000313" key="2">
    <source>
        <dbReference type="EMBL" id="MCW8348429.1"/>
    </source>
</evidence>
<gene>
    <name evidence="2" type="ORF">MD535_20810</name>
</gene>
<organism evidence="2 3">
    <name type="scientific">Vibrio qingdaonensis</name>
    <dbReference type="NCBI Taxonomy" id="2829491"/>
    <lineage>
        <taxon>Bacteria</taxon>
        <taxon>Pseudomonadati</taxon>
        <taxon>Pseudomonadota</taxon>
        <taxon>Gammaproteobacteria</taxon>
        <taxon>Vibrionales</taxon>
        <taxon>Vibrionaceae</taxon>
        <taxon>Vibrio</taxon>
    </lineage>
</organism>
<dbReference type="Proteomes" id="UP001155587">
    <property type="component" value="Unassembled WGS sequence"/>
</dbReference>
<evidence type="ECO:0008006" key="4">
    <source>
        <dbReference type="Google" id="ProtNLM"/>
    </source>
</evidence>
<comment type="caution">
    <text evidence="2">The sequence shown here is derived from an EMBL/GenBank/DDBJ whole genome shotgun (WGS) entry which is preliminary data.</text>
</comment>
<evidence type="ECO:0000256" key="1">
    <source>
        <dbReference type="SAM" id="SignalP"/>
    </source>
</evidence>
<evidence type="ECO:0000313" key="3">
    <source>
        <dbReference type="Proteomes" id="UP001155587"/>
    </source>
</evidence>
<dbReference type="PROSITE" id="PS51257">
    <property type="entry name" value="PROKAR_LIPOPROTEIN"/>
    <property type="match status" value="1"/>
</dbReference>
<accession>A0A9X3CT89</accession>
<dbReference type="AlphaFoldDB" id="A0A9X3CT89"/>
<dbReference type="EMBL" id="JAKRRY010000038">
    <property type="protein sequence ID" value="MCW8348429.1"/>
    <property type="molecule type" value="Genomic_DNA"/>
</dbReference>
<proteinExistence type="predicted"/>
<keyword evidence="1" id="KW-0732">Signal</keyword>